<proteinExistence type="predicted"/>
<sequence length="87" mass="10206">MAISKAKKLRQKWVREGKRNPEDGRGTFAFADMRTRRTKSKLEQLNRNKHKNHHFYPGEDGSFYLPFGLCKRVKSSSYRSRFSPAEG</sequence>
<accession>A0ABQ1W5D2</accession>
<feature type="compositionally biased region" description="Basic residues" evidence="1">
    <location>
        <begin position="1"/>
        <end position="12"/>
    </location>
</feature>
<gene>
    <name evidence="2" type="ORF">GCM10010913_40250</name>
</gene>
<organism evidence="2 3">
    <name type="scientific">Paenibacillus aceti</name>
    <dbReference type="NCBI Taxonomy" id="1820010"/>
    <lineage>
        <taxon>Bacteria</taxon>
        <taxon>Bacillati</taxon>
        <taxon>Bacillota</taxon>
        <taxon>Bacilli</taxon>
        <taxon>Bacillales</taxon>
        <taxon>Paenibacillaceae</taxon>
        <taxon>Paenibacillus</taxon>
    </lineage>
</organism>
<evidence type="ECO:0000256" key="1">
    <source>
        <dbReference type="SAM" id="MobiDB-lite"/>
    </source>
</evidence>
<keyword evidence="3" id="KW-1185">Reference proteome</keyword>
<evidence type="ECO:0000313" key="3">
    <source>
        <dbReference type="Proteomes" id="UP000608420"/>
    </source>
</evidence>
<feature type="region of interest" description="Disordered" evidence="1">
    <location>
        <begin position="1"/>
        <end position="26"/>
    </location>
</feature>
<feature type="compositionally biased region" description="Basic and acidic residues" evidence="1">
    <location>
        <begin position="13"/>
        <end position="25"/>
    </location>
</feature>
<comment type="caution">
    <text evidence="2">The sequence shown here is derived from an EMBL/GenBank/DDBJ whole genome shotgun (WGS) entry which is preliminary data.</text>
</comment>
<dbReference type="Proteomes" id="UP000608420">
    <property type="component" value="Unassembled WGS sequence"/>
</dbReference>
<dbReference type="EMBL" id="BMIW01000038">
    <property type="protein sequence ID" value="GGG14383.1"/>
    <property type="molecule type" value="Genomic_DNA"/>
</dbReference>
<evidence type="ECO:0000313" key="2">
    <source>
        <dbReference type="EMBL" id="GGG14383.1"/>
    </source>
</evidence>
<protein>
    <submittedName>
        <fullName evidence="2">Uncharacterized protein</fullName>
    </submittedName>
</protein>
<reference evidence="3" key="1">
    <citation type="journal article" date="2019" name="Int. J. Syst. Evol. Microbiol.">
        <title>The Global Catalogue of Microorganisms (GCM) 10K type strain sequencing project: providing services to taxonomists for standard genome sequencing and annotation.</title>
        <authorList>
            <consortium name="The Broad Institute Genomics Platform"/>
            <consortium name="The Broad Institute Genome Sequencing Center for Infectious Disease"/>
            <person name="Wu L."/>
            <person name="Ma J."/>
        </authorList>
    </citation>
    <scope>NUCLEOTIDE SEQUENCE [LARGE SCALE GENOMIC DNA]</scope>
    <source>
        <strain evidence="3">CGMCC 1.15420</strain>
    </source>
</reference>
<name>A0ABQ1W5D2_9BACL</name>